<protein>
    <submittedName>
        <fullName evidence="1">HNH endonuclease</fullName>
    </submittedName>
</protein>
<dbReference type="GO" id="GO:0004519">
    <property type="term" value="F:endonuclease activity"/>
    <property type="evidence" value="ECO:0007669"/>
    <property type="project" value="UniProtKB-KW"/>
</dbReference>
<comment type="caution">
    <text evidence="1">The sequence shown here is derived from an EMBL/GenBank/DDBJ whole genome shotgun (WGS) entry which is preliminary data.</text>
</comment>
<evidence type="ECO:0000313" key="2">
    <source>
        <dbReference type="Proteomes" id="UP001254848"/>
    </source>
</evidence>
<proteinExistence type="predicted"/>
<dbReference type="RefSeq" id="WP_413778622.1">
    <property type="nucleotide sequence ID" value="NZ_JAUOZS010000001.1"/>
</dbReference>
<dbReference type="EMBL" id="JAUOZS010000001">
    <property type="protein sequence ID" value="MDT8900062.1"/>
    <property type="molecule type" value="Genomic_DNA"/>
</dbReference>
<organism evidence="1 2">
    <name type="scientific">Anaeroselena agilis</name>
    <dbReference type="NCBI Taxonomy" id="3063788"/>
    <lineage>
        <taxon>Bacteria</taxon>
        <taxon>Bacillati</taxon>
        <taxon>Bacillota</taxon>
        <taxon>Negativicutes</taxon>
        <taxon>Acetonemataceae</taxon>
        <taxon>Anaeroselena</taxon>
    </lineage>
</organism>
<evidence type="ECO:0000313" key="1">
    <source>
        <dbReference type="EMBL" id="MDT8900062.1"/>
    </source>
</evidence>
<dbReference type="Proteomes" id="UP001254848">
    <property type="component" value="Unassembled WGS sequence"/>
</dbReference>
<gene>
    <name evidence="1" type="ORF">Q4T40_02275</name>
</gene>
<sequence>MAQDFAKAFYRSAAWLKCRAAYIASVFYCCELCHEPVGTGGILHHKILLTPENINDPAVTLNWDCLEYLCQRCHNETHGDNLPVREGVRFDEQGNLVRG</sequence>
<keyword evidence="2" id="KW-1185">Reference proteome</keyword>
<accession>A0ABU3NV96</accession>
<keyword evidence="1" id="KW-0255">Endonuclease</keyword>
<name>A0ABU3NV96_9FIRM</name>
<keyword evidence="1" id="KW-0378">Hydrolase</keyword>
<keyword evidence="1" id="KW-0540">Nuclease</keyword>
<reference evidence="1 2" key="1">
    <citation type="submission" date="2023-07" db="EMBL/GenBank/DDBJ databases">
        <title>The novel representative of Negativicutes class, Anaeroselena agilis gen. nov. sp. nov.</title>
        <authorList>
            <person name="Prokofeva M.I."/>
            <person name="Elcheninov A.G."/>
            <person name="Klyukina A."/>
            <person name="Kublanov I.V."/>
            <person name="Frolov E.N."/>
            <person name="Podosokorskaya O.A."/>
        </authorList>
    </citation>
    <scope>NUCLEOTIDE SEQUENCE [LARGE SCALE GENOMIC DNA]</scope>
    <source>
        <strain evidence="1 2">4137-cl</strain>
    </source>
</reference>